<keyword evidence="2" id="KW-0808">Transferase</keyword>
<dbReference type="Proteomes" id="UP000306402">
    <property type="component" value="Unassembled WGS sequence"/>
</dbReference>
<name>A0A5R9L4X0_9BACT</name>
<dbReference type="AlphaFoldDB" id="A0A5R9L4X0"/>
<evidence type="ECO:0000259" key="1">
    <source>
        <dbReference type="PROSITE" id="PS51186"/>
    </source>
</evidence>
<sequence>MGQEVTLRNFERENVARLAELANNVKVVAHVRDNFPSPYTVSDAHYWIDFCQKNHGNTSFHQAIFLGEEFVGGIGVLRQDDIHFYNGEIGYWLGEPYWGRNIMTQAVIQMTSWIFENTTIKRLFAGVFETNPASMRVLEKAGYHLEAIHRKAIVKNGIILDEHLFVKLG</sequence>
<dbReference type="InterPro" id="IPR016181">
    <property type="entry name" value="Acyl_CoA_acyltransferase"/>
</dbReference>
<evidence type="ECO:0000313" key="2">
    <source>
        <dbReference type="EMBL" id="TLV03622.1"/>
    </source>
</evidence>
<dbReference type="GO" id="GO:0016747">
    <property type="term" value="F:acyltransferase activity, transferring groups other than amino-acyl groups"/>
    <property type="evidence" value="ECO:0007669"/>
    <property type="project" value="InterPro"/>
</dbReference>
<keyword evidence="3" id="KW-1185">Reference proteome</keyword>
<dbReference type="OrthoDB" id="9788916at2"/>
<dbReference type="EMBL" id="VCEJ01000002">
    <property type="protein sequence ID" value="TLV03622.1"/>
    <property type="molecule type" value="Genomic_DNA"/>
</dbReference>
<dbReference type="PANTHER" id="PTHR43328:SF1">
    <property type="entry name" value="N-ACETYLTRANSFERASE DOMAIN-CONTAINING PROTEIN"/>
    <property type="match status" value="1"/>
</dbReference>
<dbReference type="PROSITE" id="PS51186">
    <property type="entry name" value="GNAT"/>
    <property type="match status" value="1"/>
</dbReference>
<accession>A0A5R9L4X0</accession>
<evidence type="ECO:0000313" key="3">
    <source>
        <dbReference type="Proteomes" id="UP000306402"/>
    </source>
</evidence>
<dbReference type="RefSeq" id="WP_138364832.1">
    <property type="nucleotide sequence ID" value="NZ_VCEJ01000002.1"/>
</dbReference>
<dbReference type="Pfam" id="PF13302">
    <property type="entry name" value="Acetyltransf_3"/>
    <property type="match status" value="1"/>
</dbReference>
<comment type="caution">
    <text evidence="2">The sequence shown here is derived from an EMBL/GenBank/DDBJ whole genome shotgun (WGS) entry which is preliminary data.</text>
</comment>
<feature type="domain" description="N-acetyltransferase" evidence="1">
    <location>
        <begin position="5"/>
        <end position="169"/>
    </location>
</feature>
<gene>
    <name evidence="2" type="ORF">FEN17_08465</name>
</gene>
<protein>
    <submittedName>
        <fullName evidence="2">GNAT family N-acetyltransferase</fullName>
    </submittedName>
</protein>
<organism evidence="2 3">
    <name type="scientific">Dyadobacter luticola</name>
    <dbReference type="NCBI Taxonomy" id="1979387"/>
    <lineage>
        <taxon>Bacteria</taxon>
        <taxon>Pseudomonadati</taxon>
        <taxon>Bacteroidota</taxon>
        <taxon>Cytophagia</taxon>
        <taxon>Cytophagales</taxon>
        <taxon>Spirosomataceae</taxon>
        <taxon>Dyadobacter</taxon>
    </lineage>
</organism>
<dbReference type="PANTHER" id="PTHR43328">
    <property type="entry name" value="ACETYLTRANSFERASE-RELATED"/>
    <property type="match status" value="1"/>
</dbReference>
<reference evidence="2 3" key="1">
    <citation type="submission" date="2019-05" db="EMBL/GenBank/DDBJ databases">
        <authorList>
            <person name="Qu J.-H."/>
        </authorList>
    </citation>
    <scope>NUCLEOTIDE SEQUENCE [LARGE SCALE GENOMIC DNA]</scope>
    <source>
        <strain evidence="2 3">T17</strain>
    </source>
</reference>
<dbReference type="SUPFAM" id="SSF55729">
    <property type="entry name" value="Acyl-CoA N-acyltransferases (Nat)"/>
    <property type="match status" value="1"/>
</dbReference>
<proteinExistence type="predicted"/>
<dbReference type="InterPro" id="IPR000182">
    <property type="entry name" value="GNAT_dom"/>
</dbReference>
<dbReference type="Gene3D" id="3.40.630.30">
    <property type="match status" value="1"/>
</dbReference>